<organism evidence="1">
    <name type="scientific">Brachypodium distachyon</name>
    <name type="common">Purple false brome</name>
    <name type="synonym">Trachynia distachya</name>
    <dbReference type="NCBI Taxonomy" id="15368"/>
    <lineage>
        <taxon>Eukaryota</taxon>
        <taxon>Viridiplantae</taxon>
        <taxon>Streptophyta</taxon>
        <taxon>Embryophyta</taxon>
        <taxon>Tracheophyta</taxon>
        <taxon>Spermatophyta</taxon>
        <taxon>Magnoliopsida</taxon>
        <taxon>Liliopsida</taxon>
        <taxon>Poales</taxon>
        <taxon>Poaceae</taxon>
        <taxon>BOP clade</taxon>
        <taxon>Pooideae</taxon>
        <taxon>Stipodae</taxon>
        <taxon>Brachypodieae</taxon>
        <taxon>Brachypodium</taxon>
    </lineage>
</organism>
<proteinExistence type="predicted"/>
<evidence type="ECO:0000313" key="1">
    <source>
        <dbReference type="EMBL" id="PNT72421.1"/>
    </source>
</evidence>
<gene>
    <name evidence="1" type="ORF">BRADI_2g43961v3</name>
</gene>
<accession>A0A2K2DDS4</accession>
<sequence length="227" mass="25137">MDCSKYGGPETNFMGHSAKIAGVKTGILIAITAALGSIGYVTQGYSVDEIEQVWRNFQENSKQVVSADLSSSEDIPLVLMSSSDDEDAFDPTVIWLWDPKLHNNVPAYKLDDVEVDQEKAELTLIQSLYDKAKMKGEKPCLICCLRSTISNPVLMFAKYIIGNKLKLQNRDAKNELVWVTDDFYTAEGMVDLVRAIHKTIMKRGATCAACGNVFLTSALHDIHHSES</sequence>
<dbReference type="ExpressionAtlas" id="A0A2K2DDS4">
    <property type="expression patterns" value="baseline"/>
</dbReference>
<evidence type="ECO:0000313" key="2">
    <source>
        <dbReference type="EnsemblPlants" id="PNT72421"/>
    </source>
</evidence>
<reference evidence="2" key="3">
    <citation type="submission" date="2018-08" db="UniProtKB">
        <authorList>
            <consortium name="EnsemblPlants"/>
        </authorList>
    </citation>
    <scope>IDENTIFICATION</scope>
    <source>
        <strain evidence="2">cv. Bd21</strain>
    </source>
</reference>
<reference evidence="1" key="2">
    <citation type="submission" date="2017-06" db="EMBL/GenBank/DDBJ databases">
        <title>WGS assembly of Brachypodium distachyon.</title>
        <authorList>
            <consortium name="The International Brachypodium Initiative"/>
            <person name="Lucas S."/>
            <person name="Harmon-Smith M."/>
            <person name="Lail K."/>
            <person name="Tice H."/>
            <person name="Grimwood J."/>
            <person name="Bruce D."/>
            <person name="Barry K."/>
            <person name="Shu S."/>
            <person name="Lindquist E."/>
            <person name="Wang M."/>
            <person name="Pitluck S."/>
            <person name="Vogel J.P."/>
            <person name="Garvin D.F."/>
            <person name="Mockler T.C."/>
            <person name="Schmutz J."/>
            <person name="Rokhsar D."/>
            <person name="Bevan M.W."/>
        </authorList>
    </citation>
    <scope>NUCLEOTIDE SEQUENCE</scope>
    <source>
        <strain evidence="1">Bd21</strain>
    </source>
</reference>
<evidence type="ECO:0000313" key="3">
    <source>
        <dbReference type="Proteomes" id="UP000008810"/>
    </source>
</evidence>
<dbReference type="EMBL" id="CM000881">
    <property type="protein sequence ID" value="PNT72421.1"/>
    <property type="molecule type" value="Genomic_DNA"/>
</dbReference>
<dbReference type="AlphaFoldDB" id="A0A2K2DDS4"/>
<dbReference type="EnsemblPlants" id="PNT72421">
    <property type="protein sequence ID" value="PNT72421"/>
    <property type="gene ID" value="BRADI_2g43961v3"/>
</dbReference>
<reference evidence="1 2" key="1">
    <citation type="journal article" date="2010" name="Nature">
        <title>Genome sequencing and analysis of the model grass Brachypodium distachyon.</title>
        <authorList>
            <consortium name="International Brachypodium Initiative"/>
        </authorList>
    </citation>
    <scope>NUCLEOTIDE SEQUENCE [LARGE SCALE GENOMIC DNA]</scope>
    <source>
        <strain evidence="1 2">Bd21</strain>
    </source>
</reference>
<protein>
    <submittedName>
        <fullName evidence="1 2">Uncharacterized protein</fullName>
    </submittedName>
</protein>
<name>A0A2K2DDS4_BRADI</name>
<dbReference type="InParanoid" id="A0A2K2DDS4"/>
<dbReference type="Gramene" id="PNT72421">
    <property type="protein sequence ID" value="PNT72421"/>
    <property type="gene ID" value="BRADI_2g43961v3"/>
</dbReference>
<keyword evidence="3" id="KW-1185">Reference proteome</keyword>
<dbReference type="Proteomes" id="UP000008810">
    <property type="component" value="Chromosome 2"/>
</dbReference>